<keyword evidence="1" id="KW-0233">DNA recombination</keyword>
<gene>
    <name evidence="2" type="ORF">PVT71_00245</name>
</gene>
<dbReference type="GO" id="GO:0006310">
    <property type="term" value="P:DNA recombination"/>
    <property type="evidence" value="ECO:0007669"/>
    <property type="project" value="UniProtKB-KW"/>
</dbReference>
<dbReference type="InterPro" id="IPR011010">
    <property type="entry name" value="DNA_brk_join_enz"/>
</dbReference>
<dbReference type="GO" id="GO:0015074">
    <property type="term" value="P:DNA integration"/>
    <property type="evidence" value="ECO:0007669"/>
    <property type="project" value="InterPro"/>
</dbReference>
<dbReference type="InterPro" id="IPR013762">
    <property type="entry name" value="Integrase-like_cat_sf"/>
</dbReference>
<organism evidence="2">
    <name type="scientific">Alloyangia sp. H15</name>
    <dbReference type="NCBI Taxonomy" id="3029062"/>
    <lineage>
        <taxon>Bacteria</taxon>
        <taxon>Pseudomonadati</taxon>
        <taxon>Pseudomonadota</taxon>
        <taxon>Alphaproteobacteria</taxon>
        <taxon>Rhodobacterales</taxon>
        <taxon>Roseobacteraceae</taxon>
        <taxon>Alloyangia</taxon>
    </lineage>
</organism>
<accession>A0AAU8AFH3</accession>
<proteinExistence type="predicted"/>
<sequence>MTYQSTISSNQGATCGDVLSWAKGVGENRDAIYELEKVPARMGMADNDIGLIPADLPHFHHVIAKTPYGVVSNARDLEKARRRGNSRLGKLLERFHSAHGTVKPAGVATSFDPVIQAVQNREGFTDEGADFPTSRHKSLFALRARCQVTLDALDQAEIDRIFREATTEKRRALRRAINLLGDLQRGHNRWPDVMPFLPAAELSVPKTSDRAERILWDSLPETFRLDAEAVFREVLLTPADLAAWITEQMAAGIASADINRAVNERVKGRGRRPKNSMTAIAGYKGGVTWLVRQHKQHVGSFGSLPALRDLMGRELITAAIEDQIARSDASPNLKDAAKSQTLANRLTNLRTIARHGLHDPEIVAHIDVLKVAYHDYVVLPEQMTEEADQTCRMLQHRPDLAARFVNAPSTLARNAEAALAEAEAADDRDKEDVALRLYAAAALHAIQASRPLRTSNLIALRHRGSAEIGGNVTWIRKGEHAELRFLQGEIKNDQVVTVHLLGEDARILWTWMEVHRKRFLELRDLSDSPYVFPGAARPRFVKDAITLPKGCMAPATMAEVWALGDERIGLGISPHACRHAIATLILAVEPGNFAKAASVLSDTEETVRRHYGRDSGELAAKAVRTALLERHPDIFKRMKGRLK</sequence>
<name>A0AAU8AFH3_9RHOB</name>
<reference evidence="2" key="1">
    <citation type="submission" date="2023-02" db="EMBL/GenBank/DDBJ databases">
        <title>Description and genomic characterization of Salipiger bruguierae sp. nov., isolated from the sediment of mangrove plant Bruguiera sexangula.</title>
        <authorList>
            <person name="Long M."/>
        </authorList>
    </citation>
    <scope>NUCLEOTIDE SEQUENCE</scope>
    <source>
        <strain evidence="2">H15</strain>
    </source>
</reference>
<evidence type="ECO:0000313" key="2">
    <source>
        <dbReference type="EMBL" id="XCC93670.1"/>
    </source>
</evidence>
<protein>
    <submittedName>
        <fullName evidence="2">Site-specific integrase</fullName>
    </submittedName>
</protein>
<dbReference type="AlphaFoldDB" id="A0AAU8AFH3"/>
<dbReference type="Gene3D" id="1.10.443.10">
    <property type="entry name" value="Intergrase catalytic core"/>
    <property type="match status" value="1"/>
</dbReference>
<dbReference type="RefSeq" id="WP_353472492.1">
    <property type="nucleotide sequence ID" value="NZ_CP123384.1"/>
</dbReference>
<dbReference type="SUPFAM" id="SSF56349">
    <property type="entry name" value="DNA breaking-rejoining enzymes"/>
    <property type="match status" value="1"/>
</dbReference>
<dbReference type="GO" id="GO:0003677">
    <property type="term" value="F:DNA binding"/>
    <property type="evidence" value="ECO:0007669"/>
    <property type="project" value="InterPro"/>
</dbReference>
<evidence type="ECO:0000256" key="1">
    <source>
        <dbReference type="ARBA" id="ARBA00023172"/>
    </source>
</evidence>
<dbReference type="EMBL" id="CP123384">
    <property type="protein sequence ID" value="XCC93670.1"/>
    <property type="molecule type" value="Genomic_DNA"/>
</dbReference>